<evidence type="ECO:0000313" key="4">
    <source>
        <dbReference type="Proteomes" id="UP000466104"/>
    </source>
</evidence>
<keyword evidence="4" id="KW-1185">Reference proteome</keyword>
<organism evidence="3 4">
    <name type="scientific">Cutibacterium porci</name>
    <dbReference type="NCBI Taxonomy" id="2605781"/>
    <lineage>
        <taxon>Bacteria</taxon>
        <taxon>Bacillati</taxon>
        <taxon>Actinomycetota</taxon>
        <taxon>Actinomycetes</taxon>
        <taxon>Propionibacteriales</taxon>
        <taxon>Propionibacteriaceae</taxon>
        <taxon>Cutibacterium</taxon>
    </lineage>
</organism>
<dbReference type="InterPro" id="IPR051703">
    <property type="entry name" value="NF-kappa-B_Signaling_Reg"/>
</dbReference>
<dbReference type="InterPro" id="IPR019080">
    <property type="entry name" value="YqaJ_viral_recombinase"/>
</dbReference>
<feature type="domain" description="YqaJ viral recombinase" evidence="2">
    <location>
        <begin position="39"/>
        <end position="182"/>
    </location>
</feature>
<dbReference type="SUPFAM" id="SSF52980">
    <property type="entry name" value="Restriction endonuclease-like"/>
    <property type="match status" value="1"/>
</dbReference>
<protein>
    <recommendedName>
        <fullName evidence="2">YqaJ viral recombinase domain-containing protein</fullName>
    </recommendedName>
</protein>
<proteinExistence type="predicted"/>
<dbReference type="Pfam" id="PF09588">
    <property type="entry name" value="YqaJ"/>
    <property type="match status" value="1"/>
</dbReference>
<evidence type="ECO:0000256" key="1">
    <source>
        <dbReference type="SAM" id="MobiDB-lite"/>
    </source>
</evidence>
<dbReference type="Proteomes" id="UP000466104">
    <property type="component" value="Unassembled WGS sequence"/>
</dbReference>
<evidence type="ECO:0000259" key="2">
    <source>
        <dbReference type="Pfam" id="PF09588"/>
    </source>
</evidence>
<dbReference type="InterPro" id="IPR011604">
    <property type="entry name" value="PDDEXK-like_dom_sf"/>
</dbReference>
<dbReference type="InterPro" id="IPR011335">
    <property type="entry name" value="Restrct_endonuc-II-like"/>
</dbReference>
<dbReference type="InterPro" id="IPR017482">
    <property type="entry name" value="Lambda-type_endonuclease"/>
</dbReference>
<evidence type="ECO:0000313" key="3">
    <source>
        <dbReference type="EMBL" id="MSS45320.1"/>
    </source>
</evidence>
<sequence>MGRLVPHLRRGRHGPPRGQIMRRAGQAVALGSWPDGSPEWLKARRSRIGGSDIAAIVGLSPWCSRWELWHRKRGTIDDTPSSALMEAGHYVELAAAHWYADNHLPDGLYLRNTGTWVHQERDWQLANPDRIIVDNPHSLKNPVGILEIKYTPNTPGQWGRDGTDLPPAHYWAQVQWYMDVFGVDWADFAVLSTWGFRRFHVQRDDEWLAYARAEAEIFVDMLELGIEPPDDDELPAKLYAVERLRHPEIIDEQVTITDPDALRTIGQAAQLHASAKDASDEAKAYEDSAKAILARAMGENRTAVAPDGTTLATRRARKGRDGKPGTPYITLT</sequence>
<feature type="region of interest" description="Disordered" evidence="1">
    <location>
        <begin position="307"/>
        <end position="332"/>
    </location>
</feature>
<reference evidence="3 4" key="1">
    <citation type="submission" date="2019-08" db="EMBL/GenBank/DDBJ databases">
        <title>In-depth cultivation of the pig gut microbiome towards novel bacterial diversity and tailored functional studies.</title>
        <authorList>
            <person name="Wylensek D."/>
            <person name="Hitch T.C.A."/>
            <person name="Clavel T."/>
        </authorList>
    </citation>
    <scope>NUCLEOTIDE SEQUENCE [LARGE SCALE GENOMIC DNA]</scope>
    <source>
        <strain evidence="3 4">WCA-380-WT-3A</strain>
    </source>
</reference>
<dbReference type="AlphaFoldDB" id="A0A7K0J5U7"/>
<dbReference type="Gene3D" id="3.90.320.10">
    <property type="match status" value="1"/>
</dbReference>
<accession>A0A7K0J5U7</accession>
<dbReference type="PANTHER" id="PTHR46609">
    <property type="entry name" value="EXONUCLEASE, PHAGE-TYPE/RECB, C-TERMINAL DOMAIN-CONTAINING PROTEIN"/>
    <property type="match status" value="1"/>
</dbReference>
<gene>
    <name evidence="3" type="ORF">FYJ43_04510</name>
</gene>
<dbReference type="NCBIfam" id="TIGR03033">
    <property type="entry name" value="phage_rel_nuc"/>
    <property type="match status" value="1"/>
</dbReference>
<comment type="caution">
    <text evidence="3">The sequence shown here is derived from an EMBL/GenBank/DDBJ whole genome shotgun (WGS) entry which is preliminary data.</text>
</comment>
<dbReference type="PANTHER" id="PTHR46609:SF6">
    <property type="entry name" value="EXONUCLEASE, PHAGE-TYPE_RECB, C-TERMINAL DOMAIN-CONTAINING PROTEIN-RELATED"/>
    <property type="match status" value="1"/>
</dbReference>
<name>A0A7K0J5U7_9ACTN</name>
<dbReference type="EMBL" id="VUMG01000002">
    <property type="protein sequence ID" value="MSS45320.1"/>
    <property type="molecule type" value="Genomic_DNA"/>
</dbReference>